<dbReference type="InterPro" id="IPR045064">
    <property type="entry name" value="Reticulon-like"/>
</dbReference>
<keyword evidence="2 6" id="KW-0812">Transmembrane</keyword>
<gene>
    <name evidence="8" type="ORF">CB5_LOCUS29605</name>
</gene>
<dbReference type="PROSITE" id="PS50845">
    <property type="entry name" value="RETICULON"/>
    <property type="match status" value="1"/>
</dbReference>
<dbReference type="PANTHER" id="PTHR10994">
    <property type="entry name" value="RETICULON"/>
    <property type="match status" value="1"/>
</dbReference>
<dbReference type="Pfam" id="PF02453">
    <property type="entry name" value="Reticulon"/>
    <property type="match status" value="1"/>
</dbReference>
<keyword evidence="5 6" id="KW-0472">Membrane</keyword>
<protein>
    <recommendedName>
        <fullName evidence="6">Reticulon-like protein</fullName>
    </recommendedName>
</protein>
<dbReference type="GO" id="GO:0009617">
    <property type="term" value="P:response to bacterium"/>
    <property type="evidence" value="ECO:0007669"/>
    <property type="project" value="InterPro"/>
</dbReference>
<evidence type="ECO:0000256" key="6">
    <source>
        <dbReference type="RuleBase" id="RU363132"/>
    </source>
</evidence>
<evidence type="ECO:0000256" key="3">
    <source>
        <dbReference type="ARBA" id="ARBA00022824"/>
    </source>
</evidence>
<evidence type="ECO:0000256" key="4">
    <source>
        <dbReference type="ARBA" id="ARBA00022989"/>
    </source>
</evidence>
<feature type="transmembrane region" description="Helical" evidence="6">
    <location>
        <begin position="63"/>
        <end position="81"/>
    </location>
</feature>
<dbReference type="EMBL" id="CAJEUB010000014">
    <property type="protein sequence ID" value="CAD1846394.1"/>
    <property type="molecule type" value="Genomic_DNA"/>
</dbReference>
<comment type="subcellular location">
    <subcellularLocation>
        <location evidence="1 6">Endoplasmic reticulum membrane</location>
        <topology evidence="1 6">Multi-pass membrane protein</topology>
    </subcellularLocation>
</comment>
<proteinExistence type="predicted"/>
<name>A0A6V7QT53_ANACO</name>
<evidence type="ECO:0000256" key="2">
    <source>
        <dbReference type="ARBA" id="ARBA00022692"/>
    </source>
</evidence>
<accession>A0A6V7QT53</accession>
<dbReference type="PANTHER" id="PTHR10994:SF65">
    <property type="entry name" value="RETICULON-LIKE PROTEIN B12"/>
    <property type="match status" value="1"/>
</dbReference>
<keyword evidence="4 6" id="KW-1133">Transmembrane helix</keyword>
<evidence type="ECO:0000256" key="1">
    <source>
        <dbReference type="ARBA" id="ARBA00004477"/>
    </source>
</evidence>
<reference evidence="8" key="1">
    <citation type="submission" date="2020-07" db="EMBL/GenBank/DDBJ databases">
        <authorList>
            <person name="Lin J."/>
        </authorList>
    </citation>
    <scope>NUCLEOTIDE SEQUENCE</scope>
</reference>
<evidence type="ECO:0000313" key="8">
    <source>
        <dbReference type="EMBL" id="CAD1846394.1"/>
    </source>
</evidence>
<evidence type="ECO:0000259" key="7">
    <source>
        <dbReference type="PROSITE" id="PS50845"/>
    </source>
</evidence>
<dbReference type="InterPro" id="IPR003388">
    <property type="entry name" value="Reticulon"/>
</dbReference>
<feature type="transmembrane region" description="Helical" evidence="6">
    <location>
        <begin position="134"/>
        <end position="152"/>
    </location>
</feature>
<dbReference type="AlphaFoldDB" id="A0A6V7QT53"/>
<feature type="domain" description="Reticulon" evidence="7">
    <location>
        <begin position="23"/>
        <end position="190"/>
    </location>
</feature>
<organism evidence="8">
    <name type="scientific">Ananas comosus var. bracteatus</name>
    <name type="common">red pineapple</name>
    <dbReference type="NCBI Taxonomy" id="296719"/>
    <lineage>
        <taxon>Eukaryota</taxon>
        <taxon>Viridiplantae</taxon>
        <taxon>Streptophyta</taxon>
        <taxon>Embryophyta</taxon>
        <taxon>Tracheophyta</taxon>
        <taxon>Spermatophyta</taxon>
        <taxon>Magnoliopsida</taxon>
        <taxon>Liliopsida</taxon>
        <taxon>Poales</taxon>
        <taxon>Bromeliaceae</taxon>
        <taxon>Bromelioideae</taxon>
        <taxon>Ananas</taxon>
    </lineage>
</organism>
<keyword evidence="3 6" id="KW-0256">Endoplasmic reticulum</keyword>
<sequence length="219" mass="25216">MGSSIRPSERPKSLHELLGGGVVADVMLWRRRNVPIKILLGSLAAWWVFEVSGYTVLSLLSNVLLLLISILFVWAKAAWILNRYHLMLVQTPPPMPVMRISEEVINEVALHMHSIVNMVLSIFHNIALGKDTELFYGVAVYLWLISIIGSLTDFPTLCYISLVTVLTVPALYEKYEDCIDKYLDLAYTELLMYERVYERVCFQWYNKAKRLIMEITKES</sequence>
<dbReference type="GO" id="GO:0005789">
    <property type="term" value="C:endoplasmic reticulum membrane"/>
    <property type="evidence" value="ECO:0007669"/>
    <property type="project" value="UniProtKB-SubCell"/>
</dbReference>
<evidence type="ECO:0000256" key="5">
    <source>
        <dbReference type="ARBA" id="ARBA00023136"/>
    </source>
</evidence>